<protein>
    <submittedName>
        <fullName evidence="2">Uncharacterized protein</fullName>
    </submittedName>
</protein>
<sequence>MLLLLLLLVHEGDGDVAGGSGSLQRGVDQRTPDDRAWPRRHRATSTDDSAPSRRGSSRDGVLHGQHAVVFDDLLHQHAVVGAQTPGPRTPRTAAPTAAHAARQRTALRRLPQEHGLGGIVATGQHPDPPVLDEVHLPADGALADDEV</sequence>
<organism evidence="2 3">
    <name type="scientific">Liparis tanakae</name>
    <name type="common">Tanaka's snailfish</name>
    <dbReference type="NCBI Taxonomy" id="230148"/>
    <lineage>
        <taxon>Eukaryota</taxon>
        <taxon>Metazoa</taxon>
        <taxon>Chordata</taxon>
        <taxon>Craniata</taxon>
        <taxon>Vertebrata</taxon>
        <taxon>Euteleostomi</taxon>
        <taxon>Actinopterygii</taxon>
        <taxon>Neopterygii</taxon>
        <taxon>Teleostei</taxon>
        <taxon>Neoteleostei</taxon>
        <taxon>Acanthomorphata</taxon>
        <taxon>Eupercaria</taxon>
        <taxon>Perciformes</taxon>
        <taxon>Cottioidei</taxon>
        <taxon>Cottales</taxon>
        <taxon>Liparidae</taxon>
        <taxon>Liparis</taxon>
    </lineage>
</organism>
<evidence type="ECO:0000256" key="1">
    <source>
        <dbReference type="SAM" id="MobiDB-lite"/>
    </source>
</evidence>
<feature type="compositionally biased region" description="Basic and acidic residues" evidence="1">
    <location>
        <begin position="27"/>
        <end position="37"/>
    </location>
</feature>
<proteinExistence type="predicted"/>
<dbReference type="Proteomes" id="UP000314294">
    <property type="component" value="Unassembled WGS sequence"/>
</dbReference>
<name>A0A4Z2ITY6_9TELE</name>
<feature type="region of interest" description="Disordered" evidence="1">
    <location>
        <begin position="82"/>
        <end position="147"/>
    </location>
</feature>
<dbReference type="EMBL" id="SRLO01000049">
    <property type="protein sequence ID" value="TNN80994.1"/>
    <property type="molecule type" value="Genomic_DNA"/>
</dbReference>
<evidence type="ECO:0000313" key="2">
    <source>
        <dbReference type="EMBL" id="TNN80994.1"/>
    </source>
</evidence>
<accession>A0A4Z2ITY6</accession>
<feature type="compositionally biased region" description="Low complexity" evidence="1">
    <location>
        <begin position="82"/>
        <end position="100"/>
    </location>
</feature>
<dbReference type="AlphaFoldDB" id="A0A4Z2ITY6"/>
<keyword evidence="3" id="KW-1185">Reference proteome</keyword>
<reference evidence="2 3" key="1">
    <citation type="submission" date="2019-03" db="EMBL/GenBank/DDBJ databases">
        <title>First draft genome of Liparis tanakae, snailfish: a comprehensive survey of snailfish specific genes.</title>
        <authorList>
            <person name="Kim W."/>
            <person name="Song I."/>
            <person name="Jeong J.-H."/>
            <person name="Kim D."/>
            <person name="Kim S."/>
            <person name="Ryu S."/>
            <person name="Song J.Y."/>
            <person name="Lee S.K."/>
        </authorList>
    </citation>
    <scope>NUCLEOTIDE SEQUENCE [LARGE SCALE GENOMIC DNA]</scope>
    <source>
        <tissue evidence="2">Muscle</tissue>
    </source>
</reference>
<gene>
    <name evidence="2" type="ORF">EYF80_008650</name>
</gene>
<feature type="region of interest" description="Disordered" evidence="1">
    <location>
        <begin position="15"/>
        <end position="62"/>
    </location>
</feature>
<evidence type="ECO:0000313" key="3">
    <source>
        <dbReference type="Proteomes" id="UP000314294"/>
    </source>
</evidence>
<comment type="caution">
    <text evidence="2">The sequence shown here is derived from an EMBL/GenBank/DDBJ whole genome shotgun (WGS) entry which is preliminary data.</text>
</comment>